<dbReference type="InterPro" id="IPR003439">
    <property type="entry name" value="ABC_transporter-like_ATP-bd"/>
</dbReference>
<reference evidence="10" key="1">
    <citation type="journal article" date="2014" name="Int. J. Syst. Evol. Microbiol.">
        <title>Complete genome sequence of Corynebacterium casei LMG S-19264T (=DSM 44701T), isolated from a smear-ripened cheese.</title>
        <authorList>
            <consortium name="US DOE Joint Genome Institute (JGI-PGF)"/>
            <person name="Walter F."/>
            <person name="Albersmeier A."/>
            <person name="Kalinowski J."/>
            <person name="Ruckert C."/>
        </authorList>
    </citation>
    <scope>NUCLEOTIDE SEQUENCE</scope>
    <source>
        <strain evidence="10">CGMCC 1.15447</strain>
    </source>
</reference>
<dbReference type="CDD" id="cd03215">
    <property type="entry name" value="ABC_Carb_Monos_II"/>
    <property type="match status" value="1"/>
</dbReference>
<dbReference type="InterPro" id="IPR050107">
    <property type="entry name" value="ABC_carbohydrate_import_ATPase"/>
</dbReference>
<evidence type="ECO:0000256" key="1">
    <source>
        <dbReference type="ARBA" id="ARBA00022448"/>
    </source>
</evidence>
<dbReference type="InterPro" id="IPR003593">
    <property type="entry name" value="AAA+_ATPase"/>
</dbReference>
<proteinExistence type="predicted"/>
<gene>
    <name evidence="10" type="primary">rbsA</name>
    <name evidence="10" type="ORF">GCM10011507_00710</name>
</gene>
<dbReference type="InterPro" id="IPR017871">
    <property type="entry name" value="ABC_transporter-like_CS"/>
</dbReference>
<feature type="domain" description="ABC transporter" evidence="9">
    <location>
        <begin position="10"/>
        <end position="246"/>
    </location>
</feature>
<dbReference type="GO" id="GO:0005524">
    <property type="term" value="F:ATP binding"/>
    <property type="evidence" value="ECO:0007669"/>
    <property type="project" value="UniProtKB-KW"/>
</dbReference>
<dbReference type="SMART" id="SM00382">
    <property type="entry name" value="AAA"/>
    <property type="match status" value="2"/>
</dbReference>
<evidence type="ECO:0000256" key="2">
    <source>
        <dbReference type="ARBA" id="ARBA00022475"/>
    </source>
</evidence>
<evidence type="ECO:0000256" key="3">
    <source>
        <dbReference type="ARBA" id="ARBA00022597"/>
    </source>
</evidence>
<dbReference type="RefSeq" id="WP_188757405.1">
    <property type="nucleotide sequence ID" value="NZ_BMJB01000001.1"/>
</dbReference>
<evidence type="ECO:0000256" key="7">
    <source>
        <dbReference type="ARBA" id="ARBA00022967"/>
    </source>
</evidence>
<evidence type="ECO:0000256" key="6">
    <source>
        <dbReference type="ARBA" id="ARBA00022840"/>
    </source>
</evidence>
<keyword evidence="7" id="KW-1278">Translocase</keyword>
<evidence type="ECO:0000256" key="5">
    <source>
        <dbReference type="ARBA" id="ARBA00022741"/>
    </source>
</evidence>
<dbReference type="SUPFAM" id="SSF52540">
    <property type="entry name" value="P-loop containing nucleoside triphosphate hydrolases"/>
    <property type="match status" value="2"/>
</dbReference>
<keyword evidence="5" id="KW-0547">Nucleotide-binding</keyword>
<keyword evidence="11" id="KW-1185">Reference proteome</keyword>
<dbReference type="PROSITE" id="PS00211">
    <property type="entry name" value="ABC_TRANSPORTER_1"/>
    <property type="match status" value="1"/>
</dbReference>
<keyword evidence="8" id="KW-0472">Membrane</keyword>
<feature type="domain" description="ABC transporter" evidence="9">
    <location>
        <begin position="265"/>
        <end position="507"/>
    </location>
</feature>
<accession>A0A916RDM9</accession>
<dbReference type="Pfam" id="PF00005">
    <property type="entry name" value="ABC_tran"/>
    <property type="match status" value="2"/>
</dbReference>
<keyword evidence="6 10" id="KW-0067">ATP-binding</keyword>
<evidence type="ECO:0000256" key="8">
    <source>
        <dbReference type="ARBA" id="ARBA00023136"/>
    </source>
</evidence>
<keyword evidence="1" id="KW-0813">Transport</keyword>
<keyword evidence="3" id="KW-0762">Sugar transport</keyword>
<keyword evidence="4" id="KW-0677">Repeat</keyword>
<dbReference type="GO" id="GO:0016887">
    <property type="term" value="F:ATP hydrolysis activity"/>
    <property type="evidence" value="ECO:0007669"/>
    <property type="project" value="InterPro"/>
</dbReference>
<reference evidence="10" key="2">
    <citation type="submission" date="2020-09" db="EMBL/GenBank/DDBJ databases">
        <authorList>
            <person name="Sun Q."/>
            <person name="Zhou Y."/>
        </authorList>
    </citation>
    <scope>NUCLEOTIDE SEQUENCE</scope>
    <source>
        <strain evidence="10">CGMCC 1.15447</strain>
    </source>
</reference>
<keyword evidence="2" id="KW-1003">Cell membrane</keyword>
<evidence type="ECO:0000313" key="11">
    <source>
        <dbReference type="Proteomes" id="UP000648801"/>
    </source>
</evidence>
<comment type="caution">
    <text evidence="10">The sequence shown here is derived from an EMBL/GenBank/DDBJ whole genome shotgun (WGS) entry which is preliminary data.</text>
</comment>
<dbReference type="Proteomes" id="UP000648801">
    <property type="component" value="Unassembled WGS sequence"/>
</dbReference>
<evidence type="ECO:0000259" key="9">
    <source>
        <dbReference type="PROSITE" id="PS50893"/>
    </source>
</evidence>
<dbReference type="CDD" id="cd03216">
    <property type="entry name" value="ABC_Carb_Monos_I"/>
    <property type="match status" value="1"/>
</dbReference>
<dbReference type="PANTHER" id="PTHR43790">
    <property type="entry name" value="CARBOHYDRATE TRANSPORT ATP-BINDING PROTEIN MG119-RELATED"/>
    <property type="match status" value="1"/>
</dbReference>
<dbReference type="PANTHER" id="PTHR43790:SF3">
    <property type="entry name" value="D-ALLOSE IMPORT ATP-BINDING PROTEIN ALSA-RELATED"/>
    <property type="match status" value="1"/>
</dbReference>
<dbReference type="InterPro" id="IPR027417">
    <property type="entry name" value="P-loop_NTPase"/>
</dbReference>
<evidence type="ECO:0000313" key="10">
    <source>
        <dbReference type="EMBL" id="GGA53479.1"/>
    </source>
</evidence>
<name>A0A916RDM9_9BACT</name>
<dbReference type="EMBL" id="BMJB01000001">
    <property type="protein sequence ID" value="GGA53479.1"/>
    <property type="molecule type" value="Genomic_DNA"/>
</dbReference>
<evidence type="ECO:0000256" key="4">
    <source>
        <dbReference type="ARBA" id="ARBA00022737"/>
    </source>
</evidence>
<organism evidence="10 11">
    <name type="scientific">Edaphobacter acidisoli</name>
    <dbReference type="NCBI Taxonomy" id="2040573"/>
    <lineage>
        <taxon>Bacteria</taxon>
        <taxon>Pseudomonadati</taxon>
        <taxon>Acidobacteriota</taxon>
        <taxon>Terriglobia</taxon>
        <taxon>Terriglobales</taxon>
        <taxon>Acidobacteriaceae</taxon>
        <taxon>Edaphobacter</taxon>
    </lineage>
</organism>
<protein>
    <submittedName>
        <fullName evidence="10">Ribose import ATP-binding protein RbsA</fullName>
    </submittedName>
</protein>
<dbReference type="Gene3D" id="3.40.50.300">
    <property type="entry name" value="P-loop containing nucleotide triphosphate hydrolases"/>
    <property type="match status" value="2"/>
</dbReference>
<sequence length="525" mass="57148">MTSASSDLLLEARGIVKRYGGNVALDQVTYRIRRNQVNVLIGENGAGKSTLMRILAGAEIADKGELLLDGEPISIRSPREAAAHGISIVHQELAVLPNLDVSENIFAGRELTRASSIIDRATQDRRSAAAMEKLRKPVPVRSEAAHLSLGCRQLLEIARSLVFGAKLLILDEPTSALSTSETESLFEVLAELRQSGVTIIYISHRLHELLYLGDWFTVLRSGRVVGEAPRNEVSREWIVERMSGRPAAPETEHSRAERTNAAPLLRAEGLTLESSGGDQEAQAPLHSVSFALAPGEVLGIYGLLGAGRTELVEALAGHRRMAAGRVYLRDTIVELRNVTDTVAAGIVLVPEDRQRDGLFSELSVRENIAIAATKGIFLSRTQETARVQEIARELNIVPTDCELPVSLLSGGNQQKVLLARCLMRSPSVLLLDEPTRGVDVGARQEIYRTLRRLAANGLSILFTSSEIEETRLLADRVLVLCQGRISARFLRNEITDEALFAAASPSVSRPERGNALAHTPSWSQG</sequence>
<dbReference type="PROSITE" id="PS50893">
    <property type="entry name" value="ABC_TRANSPORTER_2"/>
    <property type="match status" value="2"/>
</dbReference>
<dbReference type="AlphaFoldDB" id="A0A916RDM9"/>